<dbReference type="EMBL" id="CP017819">
    <property type="protein sequence ID" value="APA10272.1"/>
    <property type="molecule type" value="Genomic_DNA"/>
</dbReference>
<sequence>MASVVSSRLDFNQAARNDVLQSMMGVKIFDLFASLVATASQRISDTAYLNSYNSCGNKLPESSDVVIVGGGIHALIYAIHAKSLELLEHGKENTMTMTILEKSASPTYKIGESTLTVFGLWLKTVGIESPMLSRLFGPKDGLAFFYFSSEGDPENYTQFVANGPPADFVPTLQIERKISELMLTLYAQRLGITVLHGKEVVLEKQSAVVKEDDGMSIHVRDSETMAEESVNSRLVIDATGRFHRFISKETRIERVEGFNTNAYWAYFEQLGDESDIPLRHYESVNTNHICLPEGWAWVIRLPSWEGSSIPNLTAMINHLLDLNAAKAPADSYPSVPELVERFQVKFRWVVSIGFALRSDVVYPENISSYGNSEAEQRFNWIVSRYQKVSQLMEKHKLIENLYGPGTTWFVRKNIAFRAPRVTGKDWLAIGDATGFTNPLYSPGINANMSTSIYAAEMTKKYLLAKNSTAKKDLFQKYEDFCRDRVPNNQRMNLFNYVCMRSPELGPLGPIWQYLCGTGNEKFRNAKNLNLQNVHELLTTWDWGSNQGEYMNFSKLVIKMLDGPPDAKLTRKTIDEVKILSAERLKSAMASGKYKGRWAGVLRWYDDDLNFVADKVDRDVLARRCHTCGEWKMLRPDCRKCVYCGWEHKVEESTKVLYRSRE</sequence>
<gene>
    <name evidence="3" type="ORF">sscle_06g050420</name>
</gene>
<dbReference type="OrthoDB" id="5278911at2759"/>
<evidence type="ECO:0008006" key="5">
    <source>
        <dbReference type="Google" id="ProtNLM"/>
    </source>
</evidence>
<keyword evidence="2" id="KW-0560">Oxidoreductase</keyword>
<dbReference type="RefSeq" id="XP_001591832.1">
    <property type="nucleotide sequence ID" value="XM_001591782.1"/>
</dbReference>
<evidence type="ECO:0000313" key="4">
    <source>
        <dbReference type="Proteomes" id="UP000177798"/>
    </source>
</evidence>
<organism evidence="3 4">
    <name type="scientific">Sclerotinia sclerotiorum (strain ATCC 18683 / 1980 / Ss-1)</name>
    <name type="common">White mold</name>
    <name type="synonym">Whetzelinia sclerotiorum</name>
    <dbReference type="NCBI Taxonomy" id="665079"/>
    <lineage>
        <taxon>Eukaryota</taxon>
        <taxon>Fungi</taxon>
        <taxon>Dikarya</taxon>
        <taxon>Ascomycota</taxon>
        <taxon>Pezizomycotina</taxon>
        <taxon>Leotiomycetes</taxon>
        <taxon>Helotiales</taxon>
        <taxon>Sclerotiniaceae</taxon>
        <taxon>Sclerotinia</taxon>
    </lineage>
</organism>
<reference evidence="4" key="1">
    <citation type="journal article" date="2017" name="Genome Biol. Evol.">
        <title>The complete genome sequence of the phytopathogenic fungus Sclerotinia sclerotiorum reveals insights into the genome architecture of broad host range pathogens.</title>
        <authorList>
            <person name="Derbyshire M."/>
            <person name="Denton-Giles M."/>
            <person name="Hegedus D."/>
            <person name="Seifbarghy S."/>
            <person name="Rollins J."/>
            <person name="van Kan J."/>
            <person name="Seidl M.F."/>
            <person name="Faino L."/>
            <person name="Mbengue M."/>
            <person name="Navaud O."/>
            <person name="Raffaele S."/>
            <person name="Hammond-Kosack K."/>
            <person name="Heard S."/>
            <person name="Oliver R."/>
        </authorList>
    </citation>
    <scope>NUCLEOTIDE SEQUENCE [LARGE SCALE GENOMIC DNA]</scope>
    <source>
        <strain evidence="4">ATCC 18683 / 1980 / Ss-1</strain>
    </source>
</reference>
<dbReference type="GO" id="GO:0016491">
    <property type="term" value="F:oxidoreductase activity"/>
    <property type="evidence" value="ECO:0007669"/>
    <property type="project" value="UniProtKB-KW"/>
</dbReference>
<evidence type="ECO:0000313" key="3">
    <source>
        <dbReference type="EMBL" id="APA10272.1"/>
    </source>
</evidence>
<dbReference type="SUPFAM" id="SSF51905">
    <property type="entry name" value="FAD/NAD(P)-binding domain"/>
    <property type="match status" value="1"/>
</dbReference>
<dbReference type="AlphaFoldDB" id="A0A1D9Q655"/>
<dbReference type="PANTHER" id="PTHR43747:SF5">
    <property type="entry name" value="FAD-BINDING DOMAIN-CONTAINING PROTEIN"/>
    <property type="match status" value="1"/>
</dbReference>
<evidence type="ECO:0000256" key="2">
    <source>
        <dbReference type="ARBA" id="ARBA00023002"/>
    </source>
</evidence>
<dbReference type="InterPro" id="IPR050816">
    <property type="entry name" value="Flavin-dep_Halogenase_NPB"/>
</dbReference>
<dbReference type="Proteomes" id="UP000177798">
    <property type="component" value="Chromosome 6"/>
</dbReference>
<dbReference type="KEGG" id="ssl:SS1G_07278"/>
<accession>A0A1D9Q655</accession>
<comment type="similarity">
    <text evidence="1">Belongs to the flavin-dependent halogenase family.</text>
</comment>
<proteinExistence type="inferred from homology"/>
<dbReference type="Gene3D" id="3.50.50.60">
    <property type="entry name" value="FAD/NAD(P)-binding domain"/>
    <property type="match status" value="2"/>
</dbReference>
<protein>
    <recommendedName>
        <fullName evidence="5">FAD-binding domain-containing protein</fullName>
    </recommendedName>
</protein>
<evidence type="ECO:0000256" key="1">
    <source>
        <dbReference type="ARBA" id="ARBA00005706"/>
    </source>
</evidence>
<dbReference type="VEuPathDB" id="FungiDB:sscle_06g050420"/>
<name>A0A1D9Q655_SCLS1</name>
<dbReference type="InterPro" id="IPR036188">
    <property type="entry name" value="FAD/NAD-bd_sf"/>
</dbReference>
<dbReference type="PANTHER" id="PTHR43747">
    <property type="entry name" value="FAD-BINDING PROTEIN"/>
    <property type="match status" value="1"/>
</dbReference>
<dbReference type="OMA" id="GPGTTWY"/>